<feature type="region of interest" description="Disordered" evidence="1">
    <location>
        <begin position="299"/>
        <end position="335"/>
    </location>
</feature>
<dbReference type="PANTHER" id="PTHR34828">
    <property type="entry name" value="TESTIS-EXPRESSED PROTEIN 45"/>
    <property type="match status" value="1"/>
</dbReference>
<evidence type="ECO:0000313" key="2">
    <source>
        <dbReference type="EMBL" id="KAK3802232.1"/>
    </source>
</evidence>
<proteinExistence type="predicted"/>
<dbReference type="EMBL" id="JAWDGP010000260">
    <property type="protein sequence ID" value="KAK3802232.1"/>
    <property type="molecule type" value="Genomic_DNA"/>
</dbReference>
<reference evidence="2" key="1">
    <citation type="journal article" date="2023" name="G3 (Bethesda)">
        <title>A reference genome for the long-term kleptoplast-retaining sea slug Elysia crispata morphotype clarki.</title>
        <authorList>
            <person name="Eastman K.E."/>
            <person name="Pendleton A.L."/>
            <person name="Shaikh M.A."/>
            <person name="Suttiyut T."/>
            <person name="Ogas R."/>
            <person name="Tomko P."/>
            <person name="Gavelis G."/>
            <person name="Widhalm J.R."/>
            <person name="Wisecaver J.H."/>
        </authorList>
    </citation>
    <scope>NUCLEOTIDE SEQUENCE</scope>
    <source>
        <strain evidence="2">ECLA1</strain>
    </source>
</reference>
<dbReference type="Proteomes" id="UP001283361">
    <property type="component" value="Unassembled WGS sequence"/>
</dbReference>
<keyword evidence="3" id="KW-1185">Reference proteome</keyword>
<feature type="compositionally biased region" description="Polar residues" evidence="1">
    <location>
        <begin position="299"/>
        <end position="318"/>
    </location>
</feature>
<comment type="caution">
    <text evidence="2">The sequence shown here is derived from an EMBL/GenBank/DDBJ whole genome shotgun (WGS) entry which is preliminary data.</text>
</comment>
<evidence type="ECO:0000256" key="1">
    <source>
        <dbReference type="SAM" id="MobiDB-lite"/>
    </source>
</evidence>
<dbReference type="PANTHER" id="PTHR34828:SF1">
    <property type="entry name" value="TESTIS-EXPRESSED PROTEIN 45"/>
    <property type="match status" value="1"/>
</dbReference>
<dbReference type="Pfam" id="PF15373">
    <property type="entry name" value="SAXO5-like"/>
    <property type="match status" value="1"/>
</dbReference>
<feature type="compositionally biased region" description="Basic and acidic residues" evidence="1">
    <location>
        <begin position="321"/>
        <end position="333"/>
    </location>
</feature>
<protein>
    <submittedName>
        <fullName evidence="2">Uncharacterized protein</fullName>
    </submittedName>
</protein>
<organism evidence="2 3">
    <name type="scientific">Elysia crispata</name>
    <name type="common">lettuce slug</name>
    <dbReference type="NCBI Taxonomy" id="231223"/>
    <lineage>
        <taxon>Eukaryota</taxon>
        <taxon>Metazoa</taxon>
        <taxon>Spiralia</taxon>
        <taxon>Lophotrochozoa</taxon>
        <taxon>Mollusca</taxon>
        <taxon>Gastropoda</taxon>
        <taxon>Heterobranchia</taxon>
        <taxon>Euthyneura</taxon>
        <taxon>Panpulmonata</taxon>
        <taxon>Sacoglossa</taxon>
        <taxon>Placobranchoidea</taxon>
        <taxon>Plakobranchidae</taxon>
        <taxon>Elysia</taxon>
    </lineage>
</organism>
<dbReference type="AlphaFoldDB" id="A0AAE1ECU4"/>
<sequence length="491" mass="55253">MTSPSDHNMAIRTVTKKDFNRGHLGQNNFSIGHDPSITASTLQSVFKHDYQQPGSNGRAEIAQRPRLGDVMHKDERVCERASETVASFEYRPLEKPVLMGVANKFSSTNFKMDSDTSKVDSFNTTHRQYFKPKMGNTFEPLKQIIHTKQSSIPQGDKEKAELPISDYKYKYPGIDTSKVRVERAKCMHDGNPPTIKGDDRLGHFITSSRTQFPGTWAPKVATLPVPPSYNIPVGDPGKEKGMLSVMQSSFDNYSEDIRRREPFDTSAVSLTLRKTNFKERDGHGVWDNYLTTASESYIPKSLSSPGQSAQLRYRNTSDVPGGDREASRDKERMSLTTSRFHHGSPALGLHNQIVSGANIRTRSNVWFGDPTLNKFYYNTSTKDVYEPKSVPYTYDKGNSYIPSSIPLNYYGDKVAHEPTTSTDYTNPRQERIMPNPKALASLKGSHIPLPQKHMTFDTTHQDVYTPKALQKHLYDSGRLQRSSVPLGTMAL</sequence>
<gene>
    <name evidence="2" type="ORF">RRG08_004522</name>
</gene>
<name>A0AAE1ECU4_9GAST</name>
<dbReference type="InterPro" id="IPR028001">
    <property type="entry name" value="SAXO5"/>
</dbReference>
<evidence type="ECO:0000313" key="3">
    <source>
        <dbReference type="Proteomes" id="UP001283361"/>
    </source>
</evidence>
<accession>A0AAE1ECU4</accession>